<evidence type="ECO:0000256" key="4">
    <source>
        <dbReference type="ARBA" id="ARBA00022692"/>
    </source>
</evidence>
<protein>
    <recommendedName>
        <fullName evidence="7">UPF0056 membrane protein</fullName>
    </recommendedName>
</protein>
<evidence type="ECO:0000313" key="9">
    <source>
        <dbReference type="Proteomes" id="UP000199598"/>
    </source>
</evidence>
<keyword evidence="5 7" id="KW-1133">Transmembrane helix</keyword>
<reference evidence="8 9" key="1">
    <citation type="submission" date="2016-10" db="EMBL/GenBank/DDBJ databases">
        <authorList>
            <person name="Varghese N."/>
            <person name="Submissions S."/>
        </authorList>
    </citation>
    <scope>NUCLEOTIDE SEQUENCE [LARGE SCALE GENOMIC DNA]</scope>
    <source>
        <strain evidence="8 9">DSM 16392</strain>
    </source>
</reference>
<keyword evidence="6 7" id="KW-0472">Membrane</keyword>
<feature type="transmembrane region" description="Helical" evidence="7">
    <location>
        <begin position="41"/>
        <end position="60"/>
    </location>
</feature>
<feature type="transmembrane region" description="Helical" evidence="7">
    <location>
        <begin position="72"/>
        <end position="91"/>
    </location>
</feature>
<feature type="transmembrane region" description="Helical" evidence="7">
    <location>
        <begin position="180"/>
        <end position="206"/>
    </location>
</feature>
<dbReference type="Pfam" id="PF01914">
    <property type="entry name" value="MarC"/>
    <property type="match status" value="1"/>
</dbReference>
<dbReference type="NCBIfam" id="TIGR00427">
    <property type="entry name" value="NAAT family transporter"/>
    <property type="match status" value="1"/>
</dbReference>
<gene>
    <name evidence="8" type="ORF">SAMN04488518_110101</name>
</gene>
<evidence type="ECO:0000256" key="3">
    <source>
        <dbReference type="ARBA" id="ARBA00022475"/>
    </source>
</evidence>
<evidence type="ECO:0000256" key="2">
    <source>
        <dbReference type="ARBA" id="ARBA00009784"/>
    </source>
</evidence>
<keyword evidence="3" id="KW-1003">Cell membrane</keyword>
<sequence>MLIEFLINAFAMLFVTIDPIGLAPIFLAVTAGASSVERRQIAIKAVIISGITLLAFFFAGRQLLEVLGISQAAFKVAGGLLLFIIATEMVFEHRQKRKAESAEKVVEQEDLSQTAVFPLAIPLIAGPATISAIILLAGQAPGFSGQMSLIAVLLSVLALSFFVFLLAARIDKLLGSTVQLIITRLFGVILAALSVQFVADGIFSLIEMHS</sequence>
<evidence type="ECO:0000256" key="7">
    <source>
        <dbReference type="RuleBase" id="RU362048"/>
    </source>
</evidence>
<evidence type="ECO:0000313" key="8">
    <source>
        <dbReference type="EMBL" id="SFK85849.1"/>
    </source>
</evidence>
<dbReference type="RefSeq" id="WP_093521708.1">
    <property type="nucleotide sequence ID" value="NZ_FOSK01000010.1"/>
</dbReference>
<feature type="transmembrane region" description="Helical" evidence="7">
    <location>
        <begin position="149"/>
        <end position="168"/>
    </location>
</feature>
<comment type="caution">
    <text evidence="8">The sequence shown here is derived from an EMBL/GenBank/DDBJ whole genome shotgun (WGS) entry which is preliminary data.</text>
</comment>
<proteinExistence type="inferred from homology"/>
<keyword evidence="9" id="KW-1185">Reference proteome</keyword>
<feature type="transmembrane region" description="Helical" evidence="7">
    <location>
        <begin position="6"/>
        <end position="29"/>
    </location>
</feature>
<keyword evidence="4 7" id="KW-0812">Transmembrane</keyword>
<dbReference type="InterPro" id="IPR002771">
    <property type="entry name" value="Multi_antbiot-R_MarC"/>
</dbReference>
<dbReference type="PANTHER" id="PTHR33508">
    <property type="entry name" value="UPF0056 MEMBRANE PROTEIN YHCE"/>
    <property type="match status" value="1"/>
</dbReference>
<evidence type="ECO:0000256" key="1">
    <source>
        <dbReference type="ARBA" id="ARBA00004651"/>
    </source>
</evidence>
<accession>A0A1I4CZJ6</accession>
<dbReference type="PANTHER" id="PTHR33508:SF1">
    <property type="entry name" value="UPF0056 MEMBRANE PROTEIN YHCE"/>
    <property type="match status" value="1"/>
</dbReference>
<organism evidence="8 9">
    <name type="scientific">Pseudovibrio ascidiaceicola</name>
    <dbReference type="NCBI Taxonomy" id="285279"/>
    <lineage>
        <taxon>Bacteria</taxon>
        <taxon>Pseudomonadati</taxon>
        <taxon>Pseudomonadota</taxon>
        <taxon>Alphaproteobacteria</taxon>
        <taxon>Hyphomicrobiales</taxon>
        <taxon>Stappiaceae</taxon>
        <taxon>Pseudovibrio</taxon>
    </lineage>
</organism>
<comment type="similarity">
    <text evidence="2 7">Belongs to the UPF0056 (MarC) family.</text>
</comment>
<dbReference type="EMBL" id="FOSK01000010">
    <property type="protein sequence ID" value="SFK85849.1"/>
    <property type="molecule type" value="Genomic_DNA"/>
</dbReference>
<evidence type="ECO:0000256" key="5">
    <source>
        <dbReference type="ARBA" id="ARBA00022989"/>
    </source>
</evidence>
<dbReference type="Proteomes" id="UP000199598">
    <property type="component" value="Unassembled WGS sequence"/>
</dbReference>
<feature type="transmembrane region" description="Helical" evidence="7">
    <location>
        <begin position="111"/>
        <end position="137"/>
    </location>
</feature>
<name>A0A1I4CZJ6_9HYPH</name>
<evidence type="ECO:0000256" key="6">
    <source>
        <dbReference type="ARBA" id="ARBA00023136"/>
    </source>
</evidence>
<comment type="subcellular location">
    <subcellularLocation>
        <location evidence="1 7">Cell membrane</location>
        <topology evidence="1 7">Multi-pass membrane protein</topology>
    </subcellularLocation>
</comment>